<protein>
    <submittedName>
        <fullName evidence="1">U5 small nuclear ribonucleoprotein 40 kDa protein-like</fullName>
    </submittedName>
</protein>
<accession>A0AAX6E0G1</accession>
<dbReference type="AlphaFoldDB" id="A0AAX6E0G1"/>
<organism evidence="1 2">
    <name type="scientific">Iris pallida</name>
    <name type="common">Sweet iris</name>
    <dbReference type="NCBI Taxonomy" id="29817"/>
    <lineage>
        <taxon>Eukaryota</taxon>
        <taxon>Viridiplantae</taxon>
        <taxon>Streptophyta</taxon>
        <taxon>Embryophyta</taxon>
        <taxon>Tracheophyta</taxon>
        <taxon>Spermatophyta</taxon>
        <taxon>Magnoliopsida</taxon>
        <taxon>Liliopsida</taxon>
        <taxon>Asparagales</taxon>
        <taxon>Iridaceae</taxon>
        <taxon>Iridoideae</taxon>
        <taxon>Irideae</taxon>
        <taxon>Iris</taxon>
    </lineage>
</organism>
<dbReference type="Proteomes" id="UP001140949">
    <property type="component" value="Unassembled WGS sequence"/>
</dbReference>
<name>A0AAX6E0G1_IRIPA</name>
<evidence type="ECO:0000313" key="1">
    <source>
        <dbReference type="EMBL" id="KAJ6797548.1"/>
    </source>
</evidence>
<sequence length="51" mass="5820">MRAQEASKDGSDLSAAKHCCINYYFNNVEFDKLACAEQSTMAWPIKYIKLD</sequence>
<keyword evidence="2" id="KW-1185">Reference proteome</keyword>
<reference evidence="1" key="1">
    <citation type="journal article" date="2023" name="GigaByte">
        <title>Genome assembly of the bearded iris, Iris pallida Lam.</title>
        <authorList>
            <person name="Bruccoleri R.E."/>
            <person name="Oakeley E.J."/>
            <person name="Faust A.M.E."/>
            <person name="Altorfer M."/>
            <person name="Dessus-Babus S."/>
            <person name="Burckhardt D."/>
            <person name="Oertli M."/>
            <person name="Naumann U."/>
            <person name="Petersen F."/>
            <person name="Wong J."/>
        </authorList>
    </citation>
    <scope>NUCLEOTIDE SEQUENCE</scope>
    <source>
        <strain evidence="1">GSM-AAB239-AS_SAM_17_03QT</strain>
    </source>
</reference>
<proteinExistence type="predicted"/>
<dbReference type="EMBL" id="JANAVB010040818">
    <property type="protein sequence ID" value="KAJ6797548.1"/>
    <property type="molecule type" value="Genomic_DNA"/>
</dbReference>
<dbReference type="GO" id="GO:1990904">
    <property type="term" value="C:ribonucleoprotein complex"/>
    <property type="evidence" value="ECO:0007669"/>
    <property type="project" value="UniProtKB-KW"/>
</dbReference>
<comment type="caution">
    <text evidence="1">The sequence shown here is derived from an EMBL/GenBank/DDBJ whole genome shotgun (WGS) entry which is preliminary data.</text>
</comment>
<gene>
    <name evidence="1" type="ORF">M6B38_217785</name>
</gene>
<keyword evidence="1" id="KW-0687">Ribonucleoprotein</keyword>
<reference evidence="1" key="2">
    <citation type="submission" date="2023-04" db="EMBL/GenBank/DDBJ databases">
        <authorList>
            <person name="Bruccoleri R.E."/>
            <person name="Oakeley E.J."/>
            <person name="Faust A.-M."/>
            <person name="Dessus-Babus S."/>
            <person name="Altorfer M."/>
            <person name="Burckhardt D."/>
            <person name="Oertli M."/>
            <person name="Naumann U."/>
            <person name="Petersen F."/>
            <person name="Wong J."/>
        </authorList>
    </citation>
    <scope>NUCLEOTIDE SEQUENCE</scope>
    <source>
        <strain evidence="1">GSM-AAB239-AS_SAM_17_03QT</strain>
        <tissue evidence="1">Leaf</tissue>
    </source>
</reference>
<evidence type="ECO:0000313" key="2">
    <source>
        <dbReference type="Proteomes" id="UP001140949"/>
    </source>
</evidence>